<keyword evidence="3" id="KW-0653">Protein transport</keyword>
<evidence type="ECO:0000256" key="4">
    <source>
        <dbReference type="ARBA" id="ARBA00023136"/>
    </source>
</evidence>
<dbReference type="OrthoDB" id="29308at2759"/>
<dbReference type="STRING" id="1296120.A0A1B9GSF0"/>
<dbReference type="PANTHER" id="PTHR22780">
    <property type="entry name" value="ADAPTIN, ALPHA/GAMMA/EPSILON"/>
    <property type="match status" value="1"/>
</dbReference>
<proteinExistence type="predicted"/>
<dbReference type="SUPFAM" id="SSF48371">
    <property type="entry name" value="ARM repeat"/>
    <property type="match status" value="1"/>
</dbReference>
<dbReference type="Proteomes" id="UP000092666">
    <property type="component" value="Unassembled WGS sequence"/>
</dbReference>
<keyword evidence="7" id="KW-1185">Reference proteome</keyword>
<evidence type="ECO:0000256" key="3">
    <source>
        <dbReference type="ARBA" id="ARBA00022927"/>
    </source>
</evidence>
<dbReference type="InterPro" id="IPR002553">
    <property type="entry name" value="Clathrin/coatomer_adapt-like_N"/>
</dbReference>
<dbReference type="EMBL" id="KI669502">
    <property type="protein sequence ID" value="OCF33953.1"/>
    <property type="molecule type" value="Genomic_DNA"/>
</dbReference>
<dbReference type="AlphaFoldDB" id="A0A1B9GSF0"/>
<evidence type="ECO:0000313" key="7">
    <source>
        <dbReference type="Proteomes" id="UP000092666"/>
    </source>
</evidence>
<organism evidence="6 7">
    <name type="scientific">Kwoniella heveanensis BCC8398</name>
    <dbReference type="NCBI Taxonomy" id="1296120"/>
    <lineage>
        <taxon>Eukaryota</taxon>
        <taxon>Fungi</taxon>
        <taxon>Dikarya</taxon>
        <taxon>Basidiomycota</taxon>
        <taxon>Agaricomycotina</taxon>
        <taxon>Tremellomycetes</taxon>
        <taxon>Tremellales</taxon>
        <taxon>Cryptococcaceae</taxon>
        <taxon>Kwoniella</taxon>
    </lineage>
</organism>
<evidence type="ECO:0000256" key="2">
    <source>
        <dbReference type="ARBA" id="ARBA00022448"/>
    </source>
</evidence>
<gene>
    <name evidence="6" type="ORF">I316_04299</name>
</gene>
<accession>A0A1B9GSF0</accession>
<dbReference type="InterPro" id="IPR050840">
    <property type="entry name" value="Adaptor_Complx_Large_Subunit"/>
</dbReference>
<evidence type="ECO:0000313" key="6">
    <source>
        <dbReference type="EMBL" id="OCF33953.1"/>
    </source>
</evidence>
<evidence type="ECO:0000256" key="1">
    <source>
        <dbReference type="ARBA" id="ARBA00004308"/>
    </source>
</evidence>
<dbReference type="GO" id="GO:0012505">
    <property type="term" value="C:endomembrane system"/>
    <property type="evidence" value="ECO:0007669"/>
    <property type="project" value="UniProtKB-SubCell"/>
</dbReference>
<protein>
    <recommendedName>
        <fullName evidence="5">Clathrin/coatomer adaptor adaptin-like N-terminal domain-containing protein</fullName>
    </recommendedName>
</protein>
<comment type="subcellular location">
    <subcellularLocation>
        <location evidence="1">Endomembrane system</location>
    </subcellularLocation>
</comment>
<name>A0A1B9GSF0_9TREE</name>
<dbReference type="GO" id="GO:0030117">
    <property type="term" value="C:membrane coat"/>
    <property type="evidence" value="ECO:0007669"/>
    <property type="project" value="InterPro"/>
</dbReference>
<dbReference type="GO" id="GO:0016192">
    <property type="term" value="P:vesicle-mediated transport"/>
    <property type="evidence" value="ECO:0007669"/>
    <property type="project" value="InterPro"/>
</dbReference>
<sequence length="516" mass="57250">MPAASSSSHPSLPPYLTSGASSRAHHALLVRLNEASSTQEEDEIISKEIGRAKEAMTTKGLSTAKIAVTLIVLLHCSMLRHRTDNDIEIALVYALQLAEGGRTLSERRIGYLYLVERLPHGHELGLLLINTIRKDLSSTSPSHILLALHSIIKLPFTDLAPAVTPLLTSKVLLKHKFPAVRQRTLEALLALHRKSAREEASRFPLSMSKILRLLEREDETPVISVLYRTIRVLLESDVHRVETEGEADYIAEVTLQSATTRHGSRDTCQVDVELLRTLGAITRLQVKLSETVSGDVSKWLIDRLRTLDPHRPLNGAFLLQSCYSVSAFSQVTDHCLRHISRVLLSDTVPSSSTSPPPLPRPNDHILALRCLMNLPRDTWDGKLGENEMGVIMEGVNSADSAIRRTTLRLLAKNSPELPEMIFKGYLESLRDSTRLSLPASIAPNLTIEEKTATGRAETASRALEVIDISSGTDGQRYANSVAQLIEVFDAEERTVWEEGVRVILDRVRAGEFRRPK</sequence>
<keyword evidence="2" id="KW-0813">Transport</keyword>
<dbReference type="GO" id="GO:0006886">
    <property type="term" value="P:intracellular protein transport"/>
    <property type="evidence" value="ECO:0007669"/>
    <property type="project" value="InterPro"/>
</dbReference>
<feature type="domain" description="Clathrin/coatomer adaptor adaptin-like N-terminal" evidence="5">
    <location>
        <begin position="102"/>
        <end position="233"/>
    </location>
</feature>
<reference evidence="6 7" key="1">
    <citation type="submission" date="2013-07" db="EMBL/GenBank/DDBJ databases">
        <title>The Genome Sequence of Cryptococcus heveanensis BCC8398.</title>
        <authorList>
            <consortium name="The Broad Institute Genome Sequencing Platform"/>
            <person name="Cuomo C."/>
            <person name="Litvintseva A."/>
            <person name="Chen Y."/>
            <person name="Heitman J."/>
            <person name="Sun S."/>
            <person name="Springer D."/>
            <person name="Dromer F."/>
            <person name="Young S.K."/>
            <person name="Zeng Q."/>
            <person name="Gargeya S."/>
            <person name="Fitzgerald M."/>
            <person name="Abouelleil A."/>
            <person name="Alvarado L."/>
            <person name="Berlin A.M."/>
            <person name="Chapman S.B."/>
            <person name="Dewar J."/>
            <person name="Goldberg J."/>
            <person name="Griggs A."/>
            <person name="Gujja S."/>
            <person name="Hansen M."/>
            <person name="Howarth C."/>
            <person name="Imamovic A."/>
            <person name="Larimer J."/>
            <person name="McCowan C."/>
            <person name="Murphy C."/>
            <person name="Pearson M."/>
            <person name="Priest M."/>
            <person name="Roberts A."/>
            <person name="Saif S."/>
            <person name="Shea T."/>
            <person name="Sykes S."/>
            <person name="Wortman J."/>
            <person name="Nusbaum C."/>
            <person name="Birren B."/>
        </authorList>
    </citation>
    <scope>NUCLEOTIDE SEQUENCE [LARGE SCALE GENOMIC DNA]</scope>
    <source>
        <strain evidence="6 7">BCC8398</strain>
    </source>
</reference>
<evidence type="ECO:0000259" key="5">
    <source>
        <dbReference type="Pfam" id="PF01602"/>
    </source>
</evidence>
<dbReference type="InterPro" id="IPR016024">
    <property type="entry name" value="ARM-type_fold"/>
</dbReference>
<dbReference type="Gene3D" id="1.25.10.10">
    <property type="entry name" value="Leucine-rich Repeat Variant"/>
    <property type="match status" value="1"/>
</dbReference>
<dbReference type="InterPro" id="IPR011989">
    <property type="entry name" value="ARM-like"/>
</dbReference>
<keyword evidence="4" id="KW-0472">Membrane</keyword>
<dbReference type="Pfam" id="PF01602">
    <property type="entry name" value="Adaptin_N"/>
    <property type="match status" value="1"/>
</dbReference>
<reference evidence="7" key="2">
    <citation type="submission" date="2013-12" db="EMBL/GenBank/DDBJ databases">
        <title>Evolution of pathogenesis and genome organization in the Tremellales.</title>
        <authorList>
            <person name="Cuomo C."/>
            <person name="Litvintseva A."/>
            <person name="Heitman J."/>
            <person name="Chen Y."/>
            <person name="Sun S."/>
            <person name="Springer D."/>
            <person name="Dromer F."/>
            <person name="Young S."/>
            <person name="Zeng Q."/>
            <person name="Chapman S."/>
            <person name="Gujja S."/>
            <person name="Saif S."/>
            <person name="Birren B."/>
        </authorList>
    </citation>
    <scope>NUCLEOTIDE SEQUENCE [LARGE SCALE GENOMIC DNA]</scope>
    <source>
        <strain evidence="7">BCC8398</strain>
    </source>
</reference>